<comment type="caution">
    <text evidence="2">The sequence shown here is derived from an EMBL/GenBank/DDBJ whole genome shotgun (WGS) entry which is preliminary data.</text>
</comment>
<organism evidence="2 3">
    <name type="scientific">Austropuccinia psidii MF-1</name>
    <dbReference type="NCBI Taxonomy" id="1389203"/>
    <lineage>
        <taxon>Eukaryota</taxon>
        <taxon>Fungi</taxon>
        <taxon>Dikarya</taxon>
        <taxon>Basidiomycota</taxon>
        <taxon>Pucciniomycotina</taxon>
        <taxon>Pucciniomycetes</taxon>
        <taxon>Pucciniales</taxon>
        <taxon>Sphaerophragmiaceae</taxon>
        <taxon>Austropuccinia</taxon>
    </lineage>
</organism>
<feature type="compositionally biased region" description="Basic and acidic residues" evidence="1">
    <location>
        <begin position="301"/>
        <end position="312"/>
    </location>
</feature>
<reference evidence="2" key="1">
    <citation type="submission" date="2021-03" db="EMBL/GenBank/DDBJ databases">
        <title>Draft genome sequence of rust myrtle Austropuccinia psidii MF-1, a brazilian biotype.</title>
        <authorList>
            <person name="Quecine M.C."/>
            <person name="Pachon D.M.R."/>
            <person name="Bonatelli M.L."/>
            <person name="Correr F.H."/>
            <person name="Franceschini L.M."/>
            <person name="Leite T.F."/>
            <person name="Margarido G.R.A."/>
            <person name="Almeida C.A."/>
            <person name="Ferrarezi J.A."/>
            <person name="Labate C.A."/>
        </authorList>
    </citation>
    <scope>NUCLEOTIDE SEQUENCE</scope>
    <source>
        <strain evidence="2">MF-1</strain>
    </source>
</reference>
<protein>
    <submittedName>
        <fullName evidence="2">Uncharacterized protein</fullName>
    </submittedName>
</protein>
<dbReference type="PANTHER" id="PTHR33246">
    <property type="entry name" value="CCHC-TYPE DOMAIN-CONTAINING PROTEIN"/>
    <property type="match status" value="1"/>
</dbReference>
<name>A0A9Q3K9E7_9BASI</name>
<feature type="region of interest" description="Disordered" evidence="1">
    <location>
        <begin position="301"/>
        <end position="342"/>
    </location>
</feature>
<evidence type="ECO:0000313" key="3">
    <source>
        <dbReference type="Proteomes" id="UP000765509"/>
    </source>
</evidence>
<keyword evidence="3" id="KW-1185">Reference proteome</keyword>
<sequence>MQHGGNNSGIYPHHNIYGQCDGPLNAIKHELNHVISAMPDNDSHKRNEQEKHQVIASSNNLLHVREEFDLPVQSQTSQTHESKLSKQISMTLKNEKQKRKQCTKKELEHDKRHHITKKIHHSSNLILNIFVYLFGDNKKTSLGKKKHTRGQAFKLFSIYLNSHHEEGKLNLSGRNLQQRWRTYKRKFVQTAQFLKGTGQGLDVMTNNTLQEDVNSFCPCFNQMVAIFGKKQNVIGHNVFESTTKINKELDADKHIINSYESDTDSQGISVTENLSEKDVSIEPSSQIVISFEDSQLEGSDHITTSHKEESNHQESSIKITSSKIHKRKHFGSQTQIPPKLLP</sequence>
<dbReference type="PANTHER" id="PTHR33246:SF51">
    <property type="entry name" value="MYB_SANT-LIKE DOMAIN-CONTAINING PROTEIN"/>
    <property type="match status" value="1"/>
</dbReference>
<evidence type="ECO:0000256" key="1">
    <source>
        <dbReference type="SAM" id="MobiDB-lite"/>
    </source>
</evidence>
<accession>A0A9Q3K9E7</accession>
<gene>
    <name evidence="2" type="ORF">O181_116968</name>
</gene>
<dbReference type="OrthoDB" id="2414509at2759"/>
<dbReference type="Proteomes" id="UP000765509">
    <property type="component" value="Unassembled WGS sequence"/>
</dbReference>
<evidence type="ECO:0000313" key="2">
    <source>
        <dbReference type="EMBL" id="MBW0577253.1"/>
    </source>
</evidence>
<dbReference type="AlphaFoldDB" id="A0A9Q3K9E7"/>
<proteinExistence type="predicted"/>
<dbReference type="EMBL" id="AVOT02100218">
    <property type="protein sequence ID" value="MBW0577253.1"/>
    <property type="molecule type" value="Genomic_DNA"/>
</dbReference>